<organism evidence="2 3">
    <name type="scientific">Rhodonia placenta</name>
    <dbReference type="NCBI Taxonomy" id="104341"/>
    <lineage>
        <taxon>Eukaryota</taxon>
        <taxon>Fungi</taxon>
        <taxon>Dikarya</taxon>
        <taxon>Basidiomycota</taxon>
        <taxon>Agaricomycotina</taxon>
        <taxon>Agaricomycetes</taxon>
        <taxon>Polyporales</taxon>
        <taxon>Adustoporiaceae</taxon>
        <taxon>Rhodonia</taxon>
    </lineage>
</organism>
<sequence length="27" mass="3043">MRMITPIMWSSSRNTSALPPPRVGMPQ</sequence>
<protein>
    <submittedName>
        <fullName evidence="2">Uncharacterized protein</fullName>
    </submittedName>
</protein>
<evidence type="ECO:0000256" key="1">
    <source>
        <dbReference type="SAM" id="MobiDB-lite"/>
    </source>
</evidence>
<reference evidence="2" key="2">
    <citation type="journal article" name="Front. Microbiol.">
        <title>Degradative Capacity of Two Strains of Rhodonia placenta: From Phenotype to Genotype.</title>
        <authorList>
            <person name="Kolle M."/>
            <person name="Horta M.A.C."/>
            <person name="Nowrousian M."/>
            <person name="Ohm R.A."/>
            <person name="Benz J.P."/>
            <person name="Pilgard A."/>
        </authorList>
    </citation>
    <scope>NUCLEOTIDE SEQUENCE</scope>
    <source>
        <strain evidence="2">FPRL280</strain>
    </source>
</reference>
<dbReference type="Proteomes" id="UP000639403">
    <property type="component" value="Unassembled WGS sequence"/>
</dbReference>
<proteinExistence type="predicted"/>
<dbReference type="EMBL" id="JADOXO010001146">
    <property type="protein sequence ID" value="KAF9797821.1"/>
    <property type="molecule type" value="Genomic_DNA"/>
</dbReference>
<gene>
    <name evidence="2" type="ORF">IEO21_10831</name>
</gene>
<feature type="compositionally biased region" description="Pro residues" evidence="1">
    <location>
        <begin position="18"/>
        <end position="27"/>
    </location>
</feature>
<feature type="region of interest" description="Disordered" evidence="1">
    <location>
        <begin position="1"/>
        <end position="27"/>
    </location>
</feature>
<name>A0A8H7NRP8_9APHY</name>
<feature type="compositionally biased region" description="Polar residues" evidence="1">
    <location>
        <begin position="8"/>
        <end position="17"/>
    </location>
</feature>
<reference evidence="2" key="1">
    <citation type="submission" date="2020-11" db="EMBL/GenBank/DDBJ databases">
        <authorList>
            <person name="Koelle M."/>
            <person name="Horta M.A.C."/>
            <person name="Nowrousian M."/>
            <person name="Ohm R.A."/>
            <person name="Benz P."/>
            <person name="Pilgard A."/>
        </authorList>
    </citation>
    <scope>NUCLEOTIDE SEQUENCE</scope>
    <source>
        <strain evidence="2">FPRL280</strain>
    </source>
</reference>
<evidence type="ECO:0000313" key="3">
    <source>
        <dbReference type="Proteomes" id="UP000639403"/>
    </source>
</evidence>
<comment type="caution">
    <text evidence="2">The sequence shown here is derived from an EMBL/GenBank/DDBJ whole genome shotgun (WGS) entry which is preliminary data.</text>
</comment>
<dbReference type="AlphaFoldDB" id="A0A8H7NRP8"/>
<accession>A0A8H7NRP8</accession>
<evidence type="ECO:0000313" key="2">
    <source>
        <dbReference type="EMBL" id="KAF9797821.1"/>
    </source>
</evidence>